<reference evidence="1" key="2">
    <citation type="submission" date="2022-01" db="EMBL/GenBank/DDBJ databases">
        <authorList>
            <person name="Yamashiro T."/>
            <person name="Shiraishi A."/>
            <person name="Satake H."/>
            <person name="Nakayama K."/>
        </authorList>
    </citation>
    <scope>NUCLEOTIDE SEQUENCE</scope>
</reference>
<reference evidence="1" key="1">
    <citation type="journal article" date="2022" name="Int. J. Mol. Sci.">
        <title>Draft Genome of Tanacetum Coccineum: Genomic Comparison of Closely Related Tanacetum-Family Plants.</title>
        <authorList>
            <person name="Yamashiro T."/>
            <person name="Shiraishi A."/>
            <person name="Nakayama K."/>
            <person name="Satake H."/>
        </authorList>
    </citation>
    <scope>NUCLEOTIDE SEQUENCE</scope>
</reference>
<dbReference type="Proteomes" id="UP001151760">
    <property type="component" value="Unassembled WGS sequence"/>
</dbReference>
<sequence>MGKGLLGPKGGSCGGKGGRGGSIAGKGGGWLAKRWIVLNDGRGGGRLVVLDGKSLRESKNGCGEVGGVEKISSTGFKFMANGEDCLDGCDGAGGEVKGGGVELGVVNSLLGEIPRDVMGERGGDMMGLSGGPVWYSVGGDRFWYGGEMG</sequence>
<comment type="caution">
    <text evidence="1">The sequence shown here is derived from an EMBL/GenBank/DDBJ whole genome shotgun (WGS) entry which is preliminary data.</text>
</comment>
<organism evidence="1 2">
    <name type="scientific">Tanacetum coccineum</name>
    <dbReference type="NCBI Taxonomy" id="301880"/>
    <lineage>
        <taxon>Eukaryota</taxon>
        <taxon>Viridiplantae</taxon>
        <taxon>Streptophyta</taxon>
        <taxon>Embryophyta</taxon>
        <taxon>Tracheophyta</taxon>
        <taxon>Spermatophyta</taxon>
        <taxon>Magnoliopsida</taxon>
        <taxon>eudicotyledons</taxon>
        <taxon>Gunneridae</taxon>
        <taxon>Pentapetalae</taxon>
        <taxon>asterids</taxon>
        <taxon>campanulids</taxon>
        <taxon>Asterales</taxon>
        <taxon>Asteraceae</taxon>
        <taxon>Asteroideae</taxon>
        <taxon>Anthemideae</taxon>
        <taxon>Anthemidinae</taxon>
        <taxon>Tanacetum</taxon>
    </lineage>
</organism>
<evidence type="ECO:0000313" key="1">
    <source>
        <dbReference type="EMBL" id="GJS54547.1"/>
    </source>
</evidence>
<evidence type="ECO:0000313" key="2">
    <source>
        <dbReference type="Proteomes" id="UP001151760"/>
    </source>
</evidence>
<protein>
    <submittedName>
        <fullName evidence="1">Uncharacterized protein</fullName>
    </submittedName>
</protein>
<dbReference type="EMBL" id="BQNB010008806">
    <property type="protein sequence ID" value="GJS54547.1"/>
    <property type="molecule type" value="Genomic_DNA"/>
</dbReference>
<keyword evidence="2" id="KW-1185">Reference proteome</keyword>
<gene>
    <name evidence="1" type="ORF">Tco_0627909</name>
</gene>
<name>A0ABQ4WNT2_9ASTR</name>
<proteinExistence type="predicted"/>
<accession>A0ABQ4WNT2</accession>